<dbReference type="GO" id="GO:0003677">
    <property type="term" value="F:DNA binding"/>
    <property type="evidence" value="ECO:0007669"/>
    <property type="project" value="InterPro"/>
</dbReference>
<proteinExistence type="predicted"/>
<sequence length="89" mass="10022">MRTWEDLKNDPSTFTNMSKEEETLIDTLAFLHATRIKMKISQVELGRKIGLTQPQIARLENLDVIPTFTTLSKYAAGLGFNLKLTVVPA</sequence>
<organism evidence="1 2">
    <name type="scientific">Lactobacillus crispatus</name>
    <dbReference type="NCBI Taxonomy" id="47770"/>
    <lineage>
        <taxon>Bacteria</taxon>
        <taxon>Bacillati</taxon>
        <taxon>Bacillota</taxon>
        <taxon>Bacilli</taxon>
        <taxon>Lactobacillales</taxon>
        <taxon>Lactobacillaceae</taxon>
        <taxon>Lactobacillus</taxon>
    </lineage>
</organism>
<dbReference type="PROSITE" id="PS50943">
    <property type="entry name" value="HTH_CROC1"/>
    <property type="match status" value="1"/>
</dbReference>
<dbReference type="Gene3D" id="1.10.260.40">
    <property type="entry name" value="lambda repressor-like DNA-binding domains"/>
    <property type="match status" value="1"/>
</dbReference>
<accession>A0A120DHU9</accession>
<dbReference type="SUPFAM" id="SSF47413">
    <property type="entry name" value="lambda repressor-like DNA-binding domains"/>
    <property type="match status" value="1"/>
</dbReference>
<dbReference type="CDD" id="cd00093">
    <property type="entry name" value="HTH_XRE"/>
    <property type="match status" value="1"/>
</dbReference>
<comment type="caution">
    <text evidence="1">The sequence shown here is derived from an EMBL/GenBank/DDBJ whole genome shotgun (WGS) entry which is preliminary data.</text>
</comment>
<dbReference type="EMBL" id="LJGP01000046">
    <property type="protein sequence ID" value="KWU03034.1"/>
    <property type="molecule type" value="Genomic_DNA"/>
</dbReference>
<dbReference type="Pfam" id="PF01381">
    <property type="entry name" value="HTH_3"/>
    <property type="match status" value="1"/>
</dbReference>
<evidence type="ECO:0000313" key="1">
    <source>
        <dbReference type="EMBL" id="KWU03034.1"/>
    </source>
</evidence>
<dbReference type="RefSeq" id="WP_060462476.1">
    <property type="nucleotide sequence ID" value="NZ_JAQDDF010000004.1"/>
</dbReference>
<evidence type="ECO:0000313" key="2">
    <source>
        <dbReference type="Proteomes" id="UP000067598"/>
    </source>
</evidence>
<protein>
    <submittedName>
        <fullName evidence="1">Transcriptional regulator</fullName>
    </submittedName>
</protein>
<dbReference type="AlphaFoldDB" id="A0A120DHU9"/>
<dbReference type="SMART" id="SM00530">
    <property type="entry name" value="HTH_XRE"/>
    <property type="match status" value="1"/>
</dbReference>
<name>A0A120DHU9_9LACO</name>
<reference evidence="1 2" key="1">
    <citation type="journal article" date="2016" name="Microbiology (Mosc.)">
        <title>Comparison of Lactobacillus crispatus isolates from Lactobacillus-dominated vaginal microbiomes with isolates from microbiomes containing bacterial vaginosis-associated bacteria.</title>
        <authorList>
            <person name="Abdelmaksoud A.A."/>
            <person name="Koparde V.N."/>
            <person name="Sheth N.U."/>
            <person name="Serrano M.G."/>
            <person name="Glascock A.L."/>
            <person name="Fettweis J.M."/>
            <person name="Strauss Iii J.F."/>
            <person name="Buck G.A."/>
            <person name="Jefferson K.K."/>
        </authorList>
    </citation>
    <scope>NUCLEOTIDE SEQUENCE [LARGE SCALE GENOMIC DNA]</scope>
    <source>
        <strain evidence="1 2">VMC3</strain>
    </source>
</reference>
<dbReference type="InterPro" id="IPR001387">
    <property type="entry name" value="Cro/C1-type_HTH"/>
</dbReference>
<dbReference type="PATRIC" id="fig|47770.28.peg.1386"/>
<dbReference type="Proteomes" id="UP000067598">
    <property type="component" value="Unassembled WGS sequence"/>
</dbReference>
<gene>
    <name evidence="1" type="ORF">AEL95_09340</name>
</gene>
<dbReference type="InterPro" id="IPR010982">
    <property type="entry name" value="Lambda_DNA-bd_dom_sf"/>
</dbReference>